<keyword evidence="4" id="KW-1185">Reference proteome</keyword>
<dbReference type="EnsemblPlants" id="Pp3c4_25720V3.1">
    <property type="protein sequence ID" value="PAC:32920539.CDS.1"/>
    <property type="gene ID" value="Pp3c4_25720"/>
</dbReference>
<dbReference type="PaxDb" id="3218-PP1S110_11V6.1"/>
<protein>
    <submittedName>
        <fullName evidence="2 3">Uncharacterized protein</fullName>
    </submittedName>
</protein>
<sequence length="83" mass="9034">MVCKSNSPALWEPRDGYSHPPRSPGAPDDLVVEEQTDYGGPFPHNNNNKTLAHDKHCLPHYASHSSYHSPGSMLDAASIALPN</sequence>
<proteinExistence type="predicted"/>
<dbReference type="AlphaFoldDB" id="A0A2K1KQ01"/>
<reference evidence="2 4" key="1">
    <citation type="journal article" date="2008" name="Science">
        <title>The Physcomitrella genome reveals evolutionary insights into the conquest of land by plants.</title>
        <authorList>
            <person name="Rensing S."/>
            <person name="Lang D."/>
            <person name="Zimmer A."/>
            <person name="Terry A."/>
            <person name="Salamov A."/>
            <person name="Shapiro H."/>
            <person name="Nishiyama T."/>
            <person name="Perroud P.-F."/>
            <person name="Lindquist E."/>
            <person name="Kamisugi Y."/>
            <person name="Tanahashi T."/>
            <person name="Sakakibara K."/>
            <person name="Fujita T."/>
            <person name="Oishi K."/>
            <person name="Shin-I T."/>
            <person name="Kuroki Y."/>
            <person name="Toyoda A."/>
            <person name="Suzuki Y."/>
            <person name="Hashimoto A."/>
            <person name="Yamaguchi K."/>
            <person name="Sugano A."/>
            <person name="Kohara Y."/>
            <person name="Fujiyama A."/>
            <person name="Anterola A."/>
            <person name="Aoki S."/>
            <person name="Ashton N."/>
            <person name="Barbazuk W.B."/>
            <person name="Barker E."/>
            <person name="Bennetzen J."/>
            <person name="Bezanilla M."/>
            <person name="Blankenship R."/>
            <person name="Cho S.H."/>
            <person name="Dutcher S."/>
            <person name="Estelle M."/>
            <person name="Fawcett J.A."/>
            <person name="Gundlach H."/>
            <person name="Hanada K."/>
            <person name="Heyl A."/>
            <person name="Hicks K.A."/>
            <person name="Hugh J."/>
            <person name="Lohr M."/>
            <person name="Mayer K."/>
            <person name="Melkozernov A."/>
            <person name="Murata T."/>
            <person name="Nelson D."/>
            <person name="Pils B."/>
            <person name="Prigge M."/>
            <person name="Reiss B."/>
            <person name="Renner T."/>
            <person name="Rombauts S."/>
            <person name="Rushton P."/>
            <person name="Sanderfoot A."/>
            <person name="Schween G."/>
            <person name="Shiu S.-H."/>
            <person name="Stueber K."/>
            <person name="Theodoulou F.L."/>
            <person name="Tu H."/>
            <person name="Van de Peer Y."/>
            <person name="Verrier P.J."/>
            <person name="Waters E."/>
            <person name="Wood A."/>
            <person name="Yang L."/>
            <person name="Cove D."/>
            <person name="Cuming A."/>
            <person name="Hasebe M."/>
            <person name="Lucas S."/>
            <person name="Mishler D.B."/>
            <person name="Reski R."/>
            <person name="Grigoriev I."/>
            <person name="Quatrano R.S."/>
            <person name="Boore J.L."/>
        </authorList>
    </citation>
    <scope>NUCLEOTIDE SEQUENCE [LARGE SCALE GENOMIC DNA]</scope>
    <source>
        <strain evidence="3 4">cv. Gransden 2004</strain>
    </source>
</reference>
<reference evidence="2 4" key="2">
    <citation type="journal article" date="2018" name="Plant J.">
        <title>The Physcomitrella patens chromosome-scale assembly reveals moss genome structure and evolution.</title>
        <authorList>
            <person name="Lang D."/>
            <person name="Ullrich K.K."/>
            <person name="Murat F."/>
            <person name="Fuchs J."/>
            <person name="Jenkins J."/>
            <person name="Haas F.B."/>
            <person name="Piednoel M."/>
            <person name="Gundlach H."/>
            <person name="Van Bel M."/>
            <person name="Meyberg R."/>
            <person name="Vives C."/>
            <person name="Morata J."/>
            <person name="Symeonidi A."/>
            <person name="Hiss M."/>
            <person name="Muchero W."/>
            <person name="Kamisugi Y."/>
            <person name="Saleh O."/>
            <person name="Blanc G."/>
            <person name="Decker E.L."/>
            <person name="van Gessel N."/>
            <person name="Grimwood J."/>
            <person name="Hayes R.D."/>
            <person name="Graham S.W."/>
            <person name="Gunter L.E."/>
            <person name="McDaniel S.F."/>
            <person name="Hoernstein S.N.W."/>
            <person name="Larsson A."/>
            <person name="Li F.W."/>
            <person name="Perroud P.F."/>
            <person name="Phillips J."/>
            <person name="Ranjan P."/>
            <person name="Rokshar D.S."/>
            <person name="Rothfels C.J."/>
            <person name="Schneider L."/>
            <person name="Shu S."/>
            <person name="Stevenson D.W."/>
            <person name="Thummler F."/>
            <person name="Tillich M."/>
            <person name="Villarreal Aguilar J.C."/>
            <person name="Widiez T."/>
            <person name="Wong G.K."/>
            <person name="Wymore A."/>
            <person name="Zhang Y."/>
            <person name="Zimmer A.D."/>
            <person name="Quatrano R.S."/>
            <person name="Mayer K.F.X."/>
            <person name="Goodstein D."/>
            <person name="Casacuberta J.M."/>
            <person name="Vandepoele K."/>
            <person name="Reski R."/>
            <person name="Cuming A.C."/>
            <person name="Tuskan G.A."/>
            <person name="Maumus F."/>
            <person name="Salse J."/>
            <person name="Schmutz J."/>
            <person name="Rensing S.A."/>
        </authorList>
    </citation>
    <scope>NUCLEOTIDE SEQUENCE [LARGE SCALE GENOMIC DNA]</scope>
    <source>
        <strain evidence="3 4">cv. Gransden 2004</strain>
    </source>
</reference>
<organism evidence="2">
    <name type="scientific">Physcomitrium patens</name>
    <name type="common">Spreading-leaved earth moss</name>
    <name type="synonym">Physcomitrella patens</name>
    <dbReference type="NCBI Taxonomy" id="3218"/>
    <lineage>
        <taxon>Eukaryota</taxon>
        <taxon>Viridiplantae</taxon>
        <taxon>Streptophyta</taxon>
        <taxon>Embryophyta</taxon>
        <taxon>Bryophyta</taxon>
        <taxon>Bryophytina</taxon>
        <taxon>Bryopsida</taxon>
        <taxon>Funariidae</taxon>
        <taxon>Funariales</taxon>
        <taxon>Funariaceae</taxon>
        <taxon>Physcomitrium</taxon>
    </lineage>
</organism>
<name>A0A2K1KQ01_PHYPA</name>
<evidence type="ECO:0000256" key="1">
    <source>
        <dbReference type="SAM" id="MobiDB-lite"/>
    </source>
</evidence>
<gene>
    <name evidence="2" type="ORF">PHYPA_006752</name>
</gene>
<dbReference type="InParanoid" id="A0A2K1KQ01"/>
<dbReference type="Gramene" id="Pp3c4_25720V3.1">
    <property type="protein sequence ID" value="PAC:32920539.CDS.1"/>
    <property type="gene ID" value="Pp3c4_25720"/>
</dbReference>
<accession>A0A2K1KQ01</accession>
<dbReference type="Proteomes" id="UP000006727">
    <property type="component" value="Chromosome 4"/>
</dbReference>
<feature type="region of interest" description="Disordered" evidence="1">
    <location>
        <begin position="1"/>
        <end position="49"/>
    </location>
</feature>
<dbReference type="EMBL" id="ABEU02000004">
    <property type="protein sequence ID" value="PNR55855.1"/>
    <property type="molecule type" value="Genomic_DNA"/>
</dbReference>
<reference evidence="3" key="3">
    <citation type="submission" date="2020-12" db="UniProtKB">
        <authorList>
            <consortium name="EnsemblPlants"/>
        </authorList>
    </citation>
    <scope>IDENTIFICATION</scope>
</reference>
<evidence type="ECO:0000313" key="3">
    <source>
        <dbReference type="EnsemblPlants" id="PAC:32920539.CDS.1"/>
    </source>
</evidence>
<evidence type="ECO:0000313" key="2">
    <source>
        <dbReference type="EMBL" id="PNR55855.1"/>
    </source>
</evidence>
<evidence type="ECO:0000313" key="4">
    <source>
        <dbReference type="Proteomes" id="UP000006727"/>
    </source>
</evidence>